<organism evidence="1 2">
    <name type="scientific">Pricia antarctica</name>
    <dbReference type="NCBI Taxonomy" id="641691"/>
    <lineage>
        <taxon>Bacteria</taxon>
        <taxon>Pseudomonadati</taxon>
        <taxon>Bacteroidota</taxon>
        <taxon>Flavobacteriia</taxon>
        <taxon>Flavobacteriales</taxon>
        <taxon>Flavobacteriaceae</taxon>
        <taxon>Pricia</taxon>
    </lineage>
</organism>
<gene>
    <name evidence="1" type="ORF">SAMN05421636_103108</name>
</gene>
<dbReference type="Proteomes" id="UP000199109">
    <property type="component" value="Unassembled WGS sequence"/>
</dbReference>
<name>A0A1G6ZUY9_9FLAO</name>
<sequence>MGFTLTFSGARGEKFKIQLRSLGGDLVYVISTAPIEAGLM</sequence>
<protein>
    <submittedName>
        <fullName evidence="1">Uncharacterized protein</fullName>
    </submittedName>
</protein>
<dbReference type="AlphaFoldDB" id="A0A1G6ZUY9"/>
<keyword evidence="2" id="KW-1185">Reference proteome</keyword>
<evidence type="ECO:0000313" key="1">
    <source>
        <dbReference type="EMBL" id="SDE06351.1"/>
    </source>
</evidence>
<dbReference type="EMBL" id="FNAO01000003">
    <property type="protein sequence ID" value="SDE06351.1"/>
    <property type="molecule type" value="Genomic_DNA"/>
</dbReference>
<accession>A0A1G6ZUY9</accession>
<evidence type="ECO:0000313" key="2">
    <source>
        <dbReference type="Proteomes" id="UP000199109"/>
    </source>
</evidence>
<reference evidence="1 2" key="1">
    <citation type="submission" date="2016-10" db="EMBL/GenBank/DDBJ databases">
        <authorList>
            <person name="de Groot N.N."/>
        </authorList>
    </citation>
    <scope>NUCLEOTIDE SEQUENCE [LARGE SCALE GENOMIC DNA]</scope>
    <source>
        <strain evidence="1 2">DSM 23421</strain>
    </source>
</reference>
<proteinExistence type="predicted"/>